<feature type="region of interest" description="Disordered" evidence="1">
    <location>
        <begin position="56"/>
        <end position="80"/>
    </location>
</feature>
<evidence type="ECO:0000256" key="1">
    <source>
        <dbReference type="SAM" id="MobiDB-lite"/>
    </source>
</evidence>
<protein>
    <submittedName>
        <fullName evidence="2">Uncharacterized protein</fullName>
    </submittedName>
</protein>
<dbReference type="Proteomes" id="UP001165368">
    <property type="component" value="Unassembled WGS sequence"/>
</dbReference>
<accession>A0ABS9L527</accession>
<sequence length="244" mass="27443">MTKPTKYRRYGKGYVFNVLRREILAARLKVTLDKELGRPTSDKVKRLAAMDLPPIVRSDHPAEKATGRGTGDPANKDPGCGTRRRGILAARLKVAFGELLGRAPSPQMTRLSRMKLAPIAGRHHRVDEVAVRRTYDPTDRDQVLSTLRSEILAAQLKETLDELLGRETSPAVKRLARMKLPRIVRTYDPTDKEQVLSTLRGEILAAQLKETLDEQLGRKTSPAVKRLARMELPPVTRANDWDIK</sequence>
<organism evidence="2 3">
    <name type="scientific">Arthrobacter hankyongi</name>
    <dbReference type="NCBI Taxonomy" id="2904801"/>
    <lineage>
        <taxon>Bacteria</taxon>
        <taxon>Bacillati</taxon>
        <taxon>Actinomycetota</taxon>
        <taxon>Actinomycetes</taxon>
        <taxon>Micrococcales</taxon>
        <taxon>Micrococcaceae</taxon>
        <taxon>Arthrobacter</taxon>
    </lineage>
</organism>
<dbReference type="EMBL" id="JAKLTQ010000003">
    <property type="protein sequence ID" value="MCG2621775.1"/>
    <property type="molecule type" value="Genomic_DNA"/>
</dbReference>
<keyword evidence="3" id="KW-1185">Reference proteome</keyword>
<evidence type="ECO:0000313" key="2">
    <source>
        <dbReference type="EMBL" id="MCG2621775.1"/>
    </source>
</evidence>
<proteinExistence type="predicted"/>
<feature type="compositionally biased region" description="Basic and acidic residues" evidence="1">
    <location>
        <begin position="57"/>
        <end position="66"/>
    </location>
</feature>
<comment type="caution">
    <text evidence="2">The sequence shown here is derived from an EMBL/GenBank/DDBJ whole genome shotgun (WGS) entry which is preliminary data.</text>
</comment>
<dbReference type="RefSeq" id="WP_237819308.1">
    <property type="nucleotide sequence ID" value="NZ_JAKLTQ010000003.1"/>
</dbReference>
<name>A0ABS9L527_9MICC</name>
<evidence type="ECO:0000313" key="3">
    <source>
        <dbReference type="Proteomes" id="UP001165368"/>
    </source>
</evidence>
<gene>
    <name evidence="2" type="ORF">LVY72_07565</name>
</gene>
<reference evidence="2" key="1">
    <citation type="submission" date="2022-01" db="EMBL/GenBank/DDBJ databases">
        <authorList>
            <person name="Jo J.-H."/>
            <person name="Im W.-T."/>
        </authorList>
    </citation>
    <scope>NUCLEOTIDE SEQUENCE</scope>
    <source>
        <strain evidence="2">I2-34</strain>
    </source>
</reference>